<evidence type="ECO:0000313" key="3">
    <source>
        <dbReference type="Proteomes" id="UP001055057"/>
    </source>
</evidence>
<dbReference type="RefSeq" id="WP_238181444.1">
    <property type="nucleotide sequence ID" value="NZ_BPRB01000055.1"/>
</dbReference>
<reference evidence="2" key="1">
    <citation type="journal article" date="2021" name="Front. Microbiol.">
        <title>Comprehensive Comparative Genomics and Phenotyping of Methylobacterium Species.</title>
        <authorList>
            <person name="Alessa O."/>
            <person name="Ogura Y."/>
            <person name="Fujitani Y."/>
            <person name="Takami H."/>
            <person name="Hayashi T."/>
            <person name="Sahin N."/>
            <person name="Tani A."/>
        </authorList>
    </citation>
    <scope>NUCLEOTIDE SEQUENCE</scope>
    <source>
        <strain evidence="2">DSM 23632</strain>
    </source>
</reference>
<evidence type="ECO:0000313" key="2">
    <source>
        <dbReference type="EMBL" id="GJE58844.1"/>
    </source>
</evidence>
<evidence type="ECO:0000259" key="1">
    <source>
        <dbReference type="Pfam" id="PF02589"/>
    </source>
</evidence>
<reference evidence="2" key="2">
    <citation type="submission" date="2021-08" db="EMBL/GenBank/DDBJ databases">
        <authorList>
            <person name="Tani A."/>
            <person name="Ola A."/>
            <person name="Ogura Y."/>
            <person name="Katsura K."/>
            <person name="Hayashi T."/>
        </authorList>
    </citation>
    <scope>NUCLEOTIDE SEQUENCE</scope>
    <source>
        <strain evidence="2">DSM 23632</strain>
    </source>
</reference>
<dbReference type="SUPFAM" id="SSF100950">
    <property type="entry name" value="NagB/RpiA/CoA transferase-like"/>
    <property type="match status" value="1"/>
</dbReference>
<dbReference type="EMBL" id="BPRB01000055">
    <property type="protein sequence ID" value="GJE58844.1"/>
    <property type="molecule type" value="Genomic_DNA"/>
</dbReference>
<accession>A0ABQ4TU56</accession>
<dbReference type="PANTHER" id="PTHR43682">
    <property type="entry name" value="LACTATE UTILIZATION PROTEIN C"/>
    <property type="match status" value="1"/>
</dbReference>
<dbReference type="InterPro" id="IPR037171">
    <property type="entry name" value="NagB/RpiA_transferase-like"/>
</dbReference>
<name>A0ABQ4TU56_9HYPH</name>
<proteinExistence type="predicted"/>
<dbReference type="PANTHER" id="PTHR43682:SF1">
    <property type="entry name" value="LACTATE UTILIZATION PROTEIN C"/>
    <property type="match status" value="1"/>
</dbReference>
<feature type="domain" description="LUD" evidence="1">
    <location>
        <begin position="90"/>
        <end position="191"/>
    </location>
</feature>
<sequence length="195" mass="20564">MSAREATLAAIRQNRPAGDHPLPVVPRFTPLVGDDLVEEFGERLKRMGGRVSGGPDPLAGVRERLDAATVIASAVPEVAGNRDLSAVQRPQEVDDVDVAVVRAVFGVAETGSVLFTEGELVVNAVAYLAQHLIVLLDPADILPNIQAAYLRPEFGRSAYAVLHTGPSATADIEGVLIHGAQGVRSLTVVLLPRQA</sequence>
<dbReference type="InterPro" id="IPR003741">
    <property type="entry name" value="LUD_dom"/>
</dbReference>
<dbReference type="Pfam" id="PF02589">
    <property type="entry name" value="LUD_dom"/>
    <property type="match status" value="1"/>
</dbReference>
<keyword evidence="3" id="KW-1185">Reference proteome</keyword>
<dbReference type="Gene3D" id="3.40.50.10420">
    <property type="entry name" value="NagB/RpiA/CoA transferase-like"/>
    <property type="match status" value="1"/>
</dbReference>
<protein>
    <recommendedName>
        <fullName evidence="1">LUD domain-containing protein</fullName>
    </recommendedName>
</protein>
<organism evidence="2 3">
    <name type="scientific">Methylobacterium trifolii</name>
    <dbReference type="NCBI Taxonomy" id="1003092"/>
    <lineage>
        <taxon>Bacteria</taxon>
        <taxon>Pseudomonadati</taxon>
        <taxon>Pseudomonadota</taxon>
        <taxon>Alphaproteobacteria</taxon>
        <taxon>Hyphomicrobiales</taxon>
        <taxon>Methylobacteriaceae</taxon>
        <taxon>Methylobacterium</taxon>
    </lineage>
</organism>
<dbReference type="InterPro" id="IPR024185">
    <property type="entry name" value="FTHF_cligase-like_sf"/>
</dbReference>
<gene>
    <name evidence="2" type="ORF">MPOCJGCO_0929</name>
</gene>
<comment type="caution">
    <text evidence="2">The sequence shown here is derived from an EMBL/GenBank/DDBJ whole genome shotgun (WGS) entry which is preliminary data.</text>
</comment>
<dbReference type="Proteomes" id="UP001055057">
    <property type="component" value="Unassembled WGS sequence"/>
</dbReference>